<evidence type="ECO:0000313" key="8">
    <source>
        <dbReference type="EMBL" id="CAB3382164.1"/>
    </source>
</evidence>
<comment type="caution">
    <text evidence="8">The sequence shown here is derived from an EMBL/GenBank/DDBJ whole genome shotgun (WGS) entry which is preliminary data.</text>
</comment>
<evidence type="ECO:0000256" key="4">
    <source>
        <dbReference type="ARBA" id="ARBA00022847"/>
    </source>
</evidence>
<keyword evidence="6 7" id="KW-0472">Membrane</keyword>
<dbReference type="InterPro" id="IPR002657">
    <property type="entry name" value="BilAc:Na_symport/Acr3"/>
</dbReference>
<feature type="transmembrane region" description="Helical" evidence="7">
    <location>
        <begin position="438"/>
        <end position="463"/>
    </location>
</feature>
<gene>
    <name evidence="8" type="ORF">CLODIP_2_CD12740</name>
</gene>
<evidence type="ECO:0000256" key="6">
    <source>
        <dbReference type="ARBA" id="ARBA00023136"/>
    </source>
</evidence>
<reference evidence="8 9" key="1">
    <citation type="submission" date="2020-04" db="EMBL/GenBank/DDBJ databases">
        <authorList>
            <person name="Alioto T."/>
            <person name="Alioto T."/>
            <person name="Gomez Garrido J."/>
        </authorList>
    </citation>
    <scope>NUCLEOTIDE SEQUENCE [LARGE SCALE GENOMIC DNA]</scope>
</reference>
<feature type="transmembrane region" description="Helical" evidence="7">
    <location>
        <begin position="165"/>
        <end position="188"/>
    </location>
</feature>
<keyword evidence="5 7" id="KW-1133">Transmembrane helix</keyword>
<feature type="transmembrane region" description="Helical" evidence="7">
    <location>
        <begin position="1026"/>
        <end position="1048"/>
    </location>
</feature>
<protein>
    <submittedName>
        <fullName evidence="8">Uncharacterized protein</fullName>
    </submittedName>
</protein>
<evidence type="ECO:0000256" key="5">
    <source>
        <dbReference type="ARBA" id="ARBA00022989"/>
    </source>
</evidence>
<dbReference type="InterPro" id="IPR004710">
    <property type="entry name" value="Bilac:Na_transpt"/>
</dbReference>
<name>A0A8S1DHX3_9INSE</name>
<evidence type="ECO:0000256" key="3">
    <source>
        <dbReference type="ARBA" id="ARBA00022692"/>
    </source>
</evidence>
<feature type="transmembrane region" description="Helical" evidence="7">
    <location>
        <begin position="502"/>
        <end position="525"/>
    </location>
</feature>
<keyword evidence="4" id="KW-0769">Symport</keyword>
<comment type="subcellular location">
    <subcellularLocation>
        <location evidence="1">Membrane</location>
        <topology evidence="1">Multi-pass membrane protein</topology>
    </subcellularLocation>
</comment>
<feature type="transmembrane region" description="Helical" evidence="7">
    <location>
        <begin position="102"/>
        <end position="126"/>
    </location>
</feature>
<feature type="transmembrane region" description="Helical" evidence="7">
    <location>
        <begin position="571"/>
        <end position="590"/>
    </location>
</feature>
<proteinExistence type="inferred from homology"/>
<accession>A0A8S1DHX3</accession>
<dbReference type="Pfam" id="PF01758">
    <property type="entry name" value="SBF"/>
    <property type="match status" value="3"/>
</dbReference>
<dbReference type="PANTHER" id="PTHR10361">
    <property type="entry name" value="SODIUM-BILE ACID COTRANSPORTER"/>
    <property type="match status" value="1"/>
</dbReference>
<dbReference type="OrthoDB" id="203097at2759"/>
<keyword evidence="9" id="KW-1185">Reference proteome</keyword>
<feature type="transmembrane region" description="Helical" evidence="7">
    <location>
        <begin position="475"/>
        <end position="496"/>
    </location>
</feature>
<organism evidence="8 9">
    <name type="scientific">Cloeon dipterum</name>
    <dbReference type="NCBI Taxonomy" id="197152"/>
    <lineage>
        <taxon>Eukaryota</taxon>
        <taxon>Metazoa</taxon>
        <taxon>Ecdysozoa</taxon>
        <taxon>Arthropoda</taxon>
        <taxon>Hexapoda</taxon>
        <taxon>Insecta</taxon>
        <taxon>Pterygota</taxon>
        <taxon>Palaeoptera</taxon>
        <taxon>Ephemeroptera</taxon>
        <taxon>Pisciforma</taxon>
        <taxon>Baetidae</taxon>
        <taxon>Cloeon</taxon>
    </lineage>
</organism>
<dbReference type="Proteomes" id="UP000494165">
    <property type="component" value="Unassembled WGS sequence"/>
</dbReference>
<dbReference type="Gene3D" id="1.20.1530.20">
    <property type="match status" value="3"/>
</dbReference>
<feature type="transmembrane region" description="Helical" evidence="7">
    <location>
        <begin position="1085"/>
        <end position="1105"/>
    </location>
</feature>
<feature type="transmembrane region" description="Helical" evidence="7">
    <location>
        <begin position="927"/>
        <end position="951"/>
    </location>
</feature>
<feature type="transmembrane region" description="Helical" evidence="7">
    <location>
        <begin position="753"/>
        <end position="777"/>
    </location>
</feature>
<sequence length="1200" mass="131354">MMSNRSVIVWTNHSLGGNLSLCAFSSVAEVADVSEQPLQFELAEHESHSKYKSNFTIAGKFLGYSSVYLRTCAQDASGLEIMQNRIFVSVINVDHSVMDHVFVVSLAIIIFIIHINFGCALDLAVVGNSLKKPIGITIGIFSQFVFMPLMSFVAARLLFPEQPALQLGLFFTGCSPGGTTSNLWTLVLDGNLDLSVTMTAVSTFASFLTIPFWIFTLGHVIFAEAEIAVPYERMAFTATFLISPLLIGIFIQCKFPKVAKTLAKTLKPLAAFLLVYAIIASYPKLYLYKFVNLRLLVACISNPLLGFLFGALVSTLFRQTEKDIIAISIETGIQNMPISVLLLKTAFERPESDISEVVPLSIFVATQVPLGLLPLEFELAEDGSHSKYESNFTIVGKFLGHSKVYLRTCAQDSRDYWEGSEKMTVSVISMDNVIDSNIFIATFAVLIIFANMNFGCALDLTVVDKALKKPIGITIGIFSQFVFMPLMSFFTARLLFPDQPALQFGLFFAGCSPGGVGSNLWTLVLDGNLDLSVTMTAVSTFASFVTIPFWVFALGHVIFADAEIGIPYKNLVLTAATLLFPLLAGVCIQCKYPKAAKFLAKTLKPLAGVTIVYTMAAALLKAFLFKLVNLRLLMACICNPVLGYLFGAILSMLFRQSEKDVIAISIETGLQNLGIAILLLKTTLERPERDISEARNLDKALITQIDDKGPQAWTDRLASQIGPVGAEGSFFEQLYYNRILAHKMQPNITKTTASTLTLLLIVVSGIAGTSASTLTFIEQIEFEPDSVRQLVISLNETVVVWSNESFAGLSICVASTDSEVAIVTSEPLIFEPSGGEHHSKFRSSFEVTGNFLGYTRLYLLDCSSRNESSAAKPDKESSVFVSVIRADSGMDNYILGTITVLMFFMYINFGCALNLPVVKKTLKRPIGITIGLVSQFLFMPLMSFGLARLLFPDQPALQLGLFFIGSSPGGAASNIWTLVLEGNLDLSVTMTAVSTFVSFVTIPIWVFSLGGVIFEEANIGVPYVKIAVIAITLFVPLVIGVLFQIFLPKVSNFLGKILKPFAVIMLPIIIVGTFTNLYLFKFLTWQLGVAAILDPLLGYLFGAIVSKLFGLDTRDTIAISIETGIQNTAIAVLLLKFALETPESDISAICPVAVFLMTQIPLSILLIFFKIRECRGRKDAEKVIRPDEYVEIPLKRQIST</sequence>
<feature type="transmembrane region" description="Helical" evidence="7">
    <location>
        <begin position="537"/>
        <end position="559"/>
    </location>
</feature>
<feature type="transmembrane region" description="Helical" evidence="7">
    <location>
        <begin position="1060"/>
        <end position="1079"/>
    </location>
</feature>
<dbReference type="GO" id="GO:0015293">
    <property type="term" value="F:symporter activity"/>
    <property type="evidence" value="ECO:0007669"/>
    <property type="project" value="UniProtKB-KW"/>
</dbReference>
<comment type="similarity">
    <text evidence="2">Belongs to the bile acid:sodium symporter (BASS) (TC 2.A.28) family.</text>
</comment>
<dbReference type="InterPro" id="IPR038770">
    <property type="entry name" value="Na+/solute_symporter_sf"/>
</dbReference>
<keyword evidence="3 7" id="KW-0812">Transmembrane</keyword>
<dbReference type="EMBL" id="CADEPI010000259">
    <property type="protein sequence ID" value="CAB3382164.1"/>
    <property type="molecule type" value="Genomic_DNA"/>
</dbReference>
<feature type="transmembrane region" description="Helical" evidence="7">
    <location>
        <begin position="893"/>
        <end position="915"/>
    </location>
</feature>
<dbReference type="AlphaFoldDB" id="A0A8S1DHX3"/>
<dbReference type="GO" id="GO:0016020">
    <property type="term" value="C:membrane"/>
    <property type="evidence" value="ECO:0007669"/>
    <property type="project" value="UniProtKB-SubCell"/>
</dbReference>
<evidence type="ECO:0000256" key="1">
    <source>
        <dbReference type="ARBA" id="ARBA00004141"/>
    </source>
</evidence>
<evidence type="ECO:0000313" key="9">
    <source>
        <dbReference type="Proteomes" id="UP000494165"/>
    </source>
</evidence>
<feature type="transmembrane region" description="Helical" evidence="7">
    <location>
        <begin position="1145"/>
        <end position="1169"/>
    </location>
</feature>
<feature type="transmembrane region" description="Helical" evidence="7">
    <location>
        <begin position="992"/>
        <end position="1014"/>
    </location>
</feature>
<feature type="transmembrane region" description="Helical" evidence="7">
    <location>
        <begin position="138"/>
        <end position="159"/>
    </location>
</feature>
<dbReference type="PANTHER" id="PTHR10361:SF28">
    <property type="entry name" value="P3 PROTEIN-RELATED"/>
    <property type="match status" value="1"/>
</dbReference>
<feature type="transmembrane region" description="Helical" evidence="7">
    <location>
        <begin position="265"/>
        <end position="283"/>
    </location>
</feature>
<feature type="transmembrane region" description="Helical" evidence="7">
    <location>
        <begin position="234"/>
        <end position="253"/>
    </location>
</feature>
<feature type="transmembrane region" description="Helical" evidence="7">
    <location>
        <begin position="630"/>
        <end position="654"/>
    </location>
</feature>
<evidence type="ECO:0000256" key="2">
    <source>
        <dbReference type="ARBA" id="ARBA00006528"/>
    </source>
</evidence>
<feature type="transmembrane region" description="Helical" evidence="7">
    <location>
        <begin position="295"/>
        <end position="317"/>
    </location>
</feature>
<feature type="transmembrane region" description="Helical" evidence="7">
    <location>
        <begin position="602"/>
        <end position="624"/>
    </location>
</feature>
<evidence type="ECO:0000256" key="7">
    <source>
        <dbReference type="SAM" id="Phobius"/>
    </source>
</evidence>
<keyword evidence="4" id="KW-0813">Transport</keyword>
<feature type="transmembrane region" description="Helical" evidence="7">
    <location>
        <begin position="200"/>
        <end position="222"/>
    </location>
</feature>